<gene>
    <name evidence="1" type="ORF">MM415A03092_0003</name>
</gene>
<dbReference type="AlphaFoldDB" id="A0A6M3JP41"/>
<sequence>MLYKGSFNYYGQLFNLFRTTSNINRAFFYMTRKIALEANVNHSTVKYYFGGMRDNFHITELKEG</sequence>
<protein>
    <submittedName>
        <fullName evidence="1">Uncharacterized protein</fullName>
    </submittedName>
</protein>
<proteinExistence type="predicted"/>
<dbReference type="EMBL" id="MT141893">
    <property type="protein sequence ID" value="QJA71703.1"/>
    <property type="molecule type" value="Genomic_DNA"/>
</dbReference>
<accession>A0A6M3JP41</accession>
<evidence type="ECO:0000313" key="1">
    <source>
        <dbReference type="EMBL" id="QJA71703.1"/>
    </source>
</evidence>
<name>A0A6M3JP41_9ZZZZ</name>
<dbReference type="Gene3D" id="1.10.10.60">
    <property type="entry name" value="Homeodomain-like"/>
    <property type="match status" value="1"/>
</dbReference>
<reference evidence="1" key="1">
    <citation type="submission" date="2020-03" db="EMBL/GenBank/DDBJ databases">
        <title>The deep terrestrial virosphere.</title>
        <authorList>
            <person name="Holmfeldt K."/>
            <person name="Nilsson E."/>
            <person name="Simone D."/>
            <person name="Lopez-Fernandez M."/>
            <person name="Wu X."/>
            <person name="de Brujin I."/>
            <person name="Lundin D."/>
            <person name="Andersson A."/>
            <person name="Bertilsson S."/>
            <person name="Dopson M."/>
        </authorList>
    </citation>
    <scope>NUCLEOTIDE SEQUENCE</scope>
    <source>
        <strain evidence="1">MM415A03092</strain>
    </source>
</reference>
<organism evidence="1">
    <name type="scientific">viral metagenome</name>
    <dbReference type="NCBI Taxonomy" id="1070528"/>
    <lineage>
        <taxon>unclassified sequences</taxon>
        <taxon>metagenomes</taxon>
        <taxon>organismal metagenomes</taxon>
    </lineage>
</organism>